<evidence type="ECO:0000256" key="1">
    <source>
        <dbReference type="SAM" id="MobiDB-lite"/>
    </source>
</evidence>
<dbReference type="SUPFAM" id="SSF46946">
    <property type="entry name" value="S13-like H2TH domain"/>
    <property type="match status" value="1"/>
</dbReference>
<feature type="domain" description="Integration host factor-like helix-two turn-helix" evidence="2">
    <location>
        <begin position="63"/>
        <end position="133"/>
    </location>
</feature>
<evidence type="ECO:0000259" key="2">
    <source>
        <dbReference type="Pfam" id="PF22525"/>
    </source>
</evidence>
<dbReference type="InterPro" id="IPR055201">
    <property type="entry name" value="IHF-like_H2TH"/>
</dbReference>
<dbReference type="Proteomes" id="UP001499924">
    <property type="component" value="Unassembled WGS sequence"/>
</dbReference>
<dbReference type="Gene3D" id="1.10.8.50">
    <property type="match status" value="1"/>
</dbReference>
<feature type="region of interest" description="Disordered" evidence="1">
    <location>
        <begin position="1"/>
        <end position="37"/>
    </location>
</feature>
<protein>
    <submittedName>
        <fullName evidence="3">Integration host factor, actinobacterial type</fullName>
    </submittedName>
</protein>
<evidence type="ECO:0000313" key="3">
    <source>
        <dbReference type="EMBL" id="GAA3169992.1"/>
    </source>
</evidence>
<comment type="caution">
    <text evidence="3">The sequence shown here is derived from an EMBL/GenBank/DDBJ whole genome shotgun (WGS) entry which is preliminary data.</text>
</comment>
<accession>A0ABP6P7B5</accession>
<proteinExistence type="predicted"/>
<evidence type="ECO:0000313" key="4">
    <source>
        <dbReference type="Proteomes" id="UP001499924"/>
    </source>
</evidence>
<gene>
    <name evidence="3" type="primary">mihF</name>
    <name evidence="3" type="ORF">GCM10010531_23930</name>
</gene>
<organism evidence="3 4">
    <name type="scientific">Blastococcus jejuensis</name>
    <dbReference type="NCBI Taxonomy" id="351224"/>
    <lineage>
        <taxon>Bacteria</taxon>
        <taxon>Bacillati</taxon>
        <taxon>Actinomycetota</taxon>
        <taxon>Actinomycetes</taxon>
        <taxon>Geodermatophilales</taxon>
        <taxon>Geodermatophilaceae</taxon>
        <taxon>Blastococcus</taxon>
    </lineage>
</organism>
<keyword evidence="4" id="KW-1185">Reference proteome</keyword>
<dbReference type="Pfam" id="PF22525">
    <property type="entry name" value="H2TH_5"/>
    <property type="match status" value="1"/>
</dbReference>
<dbReference type="InterPro" id="IPR010979">
    <property type="entry name" value="Ribosomal_uS13-like_H2TH"/>
</dbReference>
<dbReference type="NCBIfam" id="NF041260">
    <property type="entry name" value="actino_IHF"/>
    <property type="match status" value="1"/>
</dbReference>
<dbReference type="EMBL" id="BAAAVV010000005">
    <property type="protein sequence ID" value="GAA3169992.1"/>
    <property type="molecule type" value="Genomic_DNA"/>
</dbReference>
<name>A0ABP6P7B5_9ACTN</name>
<dbReference type="InterPro" id="IPR047806">
    <property type="entry name" value="IHF_actinobact"/>
</dbReference>
<reference evidence="4" key="1">
    <citation type="journal article" date="2019" name="Int. J. Syst. Evol. Microbiol.">
        <title>The Global Catalogue of Microorganisms (GCM) 10K type strain sequencing project: providing services to taxonomists for standard genome sequencing and annotation.</title>
        <authorList>
            <consortium name="The Broad Institute Genomics Platform"/>
            <consortium name="The Broad Institute Genome Sequencing Center for Infectious Disease"/>
            <person name="Wu L."/>
            <person name="Ma J."/>
        </authorList>
    </citation>
    <scope>NUCLEOTIDE SEQUENCE [LARGE SCALE GENOMIC DNA]</scope>
    <source>
        <strain evidence="4">JCM 15614</strain>
    </source>
</reference>
<sequence>MRLRGEPLPTESLTGPPGRTTGRANDTIGSTMPLPDLSPEQRAAALEKAAAARKARAELRERLKSKGATVGDVLKQGETDEVIGKMRVSAVLESLPGVGKARAAKIMERLEISPTRRVRGLGANQRKALEAEFSGEKVV</sequence>